<feature type="compositionally biased region" description="Low complexity" evidence="1">
    <location>
        <begin position="1074"/>
        <end position="1120"/>
    </location>
</feature>
<dbReference type="SUPFAM" id="SSF52540">
    <property type="entry name" value="P-loop containing nucleoside triphosphate hydrolases"/>
    <property type="match status" value="1"/>
</dbReference>
<evidence type="ECO:0000313" key="3">
    <source>
        <dbReference type="Proteomes" id="UP000595703"/>
    </source>
</evidence>
<feature type="compositionally biased region" description="Gly residues" evidence="1">
    <location>
        <begin position="1121"/>
        <end position="1133"/>
    </location>
</feature>
<feature type="compositionally biased region" description="Low complexity" evidence="1">
    <location>
        <begin position="29"/>
        <end position="49"/>
    </location>
</feature>
<feature type="compositionally biased region" description="Pro residues" evidence="1">
    <location>
        <begin position="465"/>
        <end position="475"/>
    </location>
</feature>
<proteinExistence type="predicted"/>
<feature type="compositionally biased region" description="Gly residues" evidence="1">
    <location>
        <begin position="50"/>
        <end position="59"/>
    </location>
</feature>
<feature type="compositionally biased region" description="Gly residues" evidence="1">
    <location>
        <begin position="168"/>
        <end position="189"/>
    </location>
</feature>
<dbReference type="AlphaFoldDB" id="A0A7U3VR05"/>
<dbReference type="InterPro" id="IPR051425">
    <property type="entry name" value="Formin_Homology"/>
</dbReference>
<keyword evidence="3" id="KW-1185">Reference proteome</keyword>
<feature type="region of interest" description="Disordered" evidence="1">
    <location>
        <begin position="304"/>
        <end position="325"/>
    </location>
</feature>
<dbReference type="PANTHER" id="PTHR45725:SF18">
    <property type="entry name" value="ORC1-LIKE AAA ATPASE DOMAIN-CONTAINING PROTEIN"/>
    <property type="match status" value="1"/>
</dbReference>
<feature type="compositionally biased region" description="Low complexity" evidence="1">
    <location>
        <begin position="60"/>
        <end position="75"/>
    </location>
</feature>
<feature type="region of interest" description="Disordered" evidence="1">
    <location>
        <begin position="672"/>
        <end position="715"/>
    </location>
</feature>
<evidence type="ECO:0008006" key="4">
    <source>
        <dbReference type="Google" id="ProtNLM"/>
    </source>
</evidence>
<protein>
    <recommendedName>
        <fullName evidence="4">AAA family ATPase</fullName>
    </recommendedName>
</protein>
<feature type="compositionally biased region" description="Low complexity" evidence="1">
    <location>
        <begin position="1178"/>
        <end position="1232"/>
    </location>
</feature>
<feature type="region of interest" description="Disordered" evidence="1">
    <location>
        <begin position="135"/>
        <end position="201"/>
    </location>
</feature>
<feature type="compositionally biased region" description="Polar residues" evidence="1">
    <location>
        <begin position="1054"/>
        <end position="1066"/>
    </location>
</feature>
<feature type="compositionally biased region" description="Basic and acidic residues" evidence="1">
    <location>
        <begin position="446"/>
        <end position="458"/>
    </location>
</feature>
<feature type="region of interest" description="Disordered" evidence="1">
    <location>
        <begin position="1038"/>
        <end position="1232"/>
    </location>
</feature>
<dbReference type="KEGG" id="arev:RVR_7201"/>
<evidence type="ECO:0000313" key="2">
    <source>
        <dbReference type="EMBL" id="BBB00229.1"/>
    </source>
</evidence>
<dbReference type="PANTHER" id="PTHR45725">
    <property type="entry name" value="FORMIN HOMOLOGY 2 FAMILY MEMBER"/>
    <property type="match status" value="1"/>
</dbReference>
<evidence type="ECO:0000256" key="1">
    <source>
        <dbReference type="SAM" id="MobiDB-lite"/>
    </source>
</evidence>
<feature type="region of interest" description="Disordered" evidence="1">
    <location>
        <begin position="365"/>
        <end position="389"/>
    </location>
</feature>
<feature type="region of interest" description="Disordered" evidence="1">
    <location>
        <begin position="1"/>
        <end position="117"/>
    </location>
</feature>
<feature type="compositionally biased region" description="Low complexity" evidence="1">
    <location>
        <begin position="1134"/>
        <end position="1166"/>
    </location>
</feature>
<name>A0A7U3VR05_9ACTN</name>
<accession>A0A7U3VR05</accession>
<organism evidence="2 3">
    <name type="scientific">Actinacidiphila reveromycinica</name>
    <dbReference type="NCBI Taxonomy" id="659352"/>
    <lineage>
        <taxon>Bacteria</taxon>
        <taxon>Bacillati</taxon>
        <taxon>Actinomycetota</taxon>
        <taxon>Actinomycetes</taxon>
        <taxon>Kitasatosporales</taxon>
        <taxon>Streptomycetaceae</taxon>
        <taxon>Actinacidiphila</taxon>
    </lineage>
</organism>
<reference evidence="2 3" key="4">
    <citation type="journal article" date="2020" name="Sci. Rep.">
        <title>beta-carboline chemical signals induce reveromycin production through a LuxR family regulator in Streptomyces sp. SN-593.</title>
        <authorList>
            <person name="Panthee S."/>
            <person name="Kito N."/>
            <person name="Hayashi T."/>
            <person name="Shimizu T."/>
            <person name="Ishikawa J."/>
            <person name="Hamamoto H."/>
            <person name="Osada H."/>
            <person name="Takahashi S."/>
        </authorList>
    </citation>
    <scope>NUCLEOTIDE SEQUENCE [LARGE SCALE GENOMIC DNA]</scope>
    <source>
        <strain evidence="2 3">SN-593</strain>
    </source>
</reference>
<dbReference type="InterPro" id="IPR027417">
    <property type="entry name" value="P-loop_NTPase"/>
</dbReference>
<reference evidence="2 3" key="3">
    <citation type="journal article" date="2011" name="Nat. Chem. Biol.">
        <title>Reveromycin A biosynthesis uses RevG and RevJ for stereospecific spiroacetal formation.</title>
        <authorList>
            <person name="Takahashi S."/>
            <person name="Toyoda A."/>
            <person name="Sekiyama Y."/>
            <person name="Takagi H."/>
            <person name="Nogawa T."/>
            <person name="Uramoto M."/>
            <person name="Suzuki R."/>
            <person name="Koshino H."/>
            <person name="Kumano T."/>
            <person name="Panthee S."/>
            <person name="Dairi T."/>
            <person name="Ishikawa J."/>
            <person name="Ikeda H."/>
            <person name="Sakaki Y."/>
            <person name="Osada H."/>
        </authorList>
    </citation>
    <scope>NUCLEOTIDE SEQUENCE [LARGE SCALE GENOMIC DNA]</scope>
    <source>
        <strain evidence="2 3">SN-593</strain>
    </source>
</reference>
<reference evidence="2 3" key="2">
    <citation type="journal article" date="2011" name="J. Antibiot.">
        <title>Furaquinocins I and J: novel polyketide isoprenoid hybrid compounds from Streptomyces reveromyceticus SN-593.</title>
        <authorList>
            <person name="Panthee S."/>
            <person name="Takahashi S."/>
            <person name="Takagi H."/>
            <person name="Nogawa T."/>
            <person name="Oowada E."/>
            <person name="Uramoto M."/>
            <person name="Osada H."/>
        </authorList>
    </citation>
    <scope>NUCLEOTIDE SEQUENCE [LARGE SCALE GENOMIC DNA]</scope>
    <source>
        <strain evidence="2 3">SN-593</strain>
    </source>
</reference>
<reference evidence="2 3" key="1">
    <citation type="journal article" date="2010" name="J. Bacteriol.">
        <title>Biochemical characterization of a novel indole prenyltransferase from Streptomyces sp. SN-593.</title>
        <authorList>
            <person name="Takahashi S."/>
            <person name="Takagi H."/>
            <person name="Toyoda A."/>
            <person name="Uramoto M."/>
            <person name="Nogawa T."/>
            <person name="Ueki M."/>
            <person name="Sakaki Y."/>
            <person name="Osada H."/>
        </authorList>
    </citation>
    <scope>NUCLEOTIDE SEQUENCE [LARGE SCALE GENOMIC DNA]</scope>
    <source>
        <strain evidence="2 3">SN-593</strain>
    </source>
</reference>
<feature type="region of interest" description="Disordered" evidence="1">
    <location>
        <begin position="446"/>
        <end position="481"/>
    </location>
</feature>
<sequence>MGAYDMDHTERFESDPDPDGDGARDDTPRGGAEPRPGAGVPGSGVSPFAGGAGGSGGRRPAGAFDAFAAGAPRPGARYDQRRAERPAAPEPASGGADAFPAPGTFTNPPVDDDGLGLAAGAGAVARLRDADSFDAFGTGGSGGRATGSDAAGHGDISDAFGAAPDTGGTDGYGAGHIEGAGGYGAGPRGGDASDGDAQGVDAFGDDAQGVDAFGDDAQGGDAFGGDAFGGGRDGADDGEMAVGRVVGVGSDAPGTPAAGGLDAFDAAAGSSAQGAPGPGAGLVPFGGGEVAGFGDGFGGAPAADAAGPGGLAPADRDLTGPAQGSGFDAFGTFDAFGRSGGAGTGGAARPGGSFDAFAAGAVSGGGSGGGDGDRLPALRPGSAPSLFDATAPVPRVTRPARDPFAPDMVGGSGRTKVERVVTPDYLLTINHVDGTEVVVRPPEEARVPVRRDPAERTARSAGARPTPPPGPPGPELPLLERDEERERVIRLLARGRSIRVTGPSGAGRTALLESVANACGDVAPDGVLWLSGYHRTVADVLQDLYAVVYAGEGYRPSRADLPGLLRPVGAVVVVDDLEFGGAALEELLAAAPECAFLTSATPDVPAPAVESAVEEVFLAGLSRAASLDLLQLAAGRPLAQDERAWAADLWFESEGLPLRFVQAGALLRQRDALRTPVPEPEPGEWDDSVWQKGAPGAGTGDRSTDTGWSAPGPLPSLAESAAPADLLASRLSEAAREALAFAVALDGECPHPSHLPALVGDTHGDAALGELTSVGLAVPVAAHFRLSAGVVAQLAPSLSVDDELSDVQAHTAALHYAWWTGHPSVTPERATAESEAIIAAMTACRDGGHASAAVLLARTVAPAFAAALHWGAWERALRVGQEAARLSGEVAEEAYFLHELGVLALCTGNVDRARADLEASIALRAALADRQGTVVGRRTLALVTDLIGPPAPPAPAQLTAAPFEPQPPATEATLALPEAVPPVFISKGPAPAASPAAGPAAPGLRKLAVSGSRRNLVAAGTGVLIAAVVGTVVTLGATSGGDSHPDNQVKPIESVQQDPPDTSASAPAQDATTDRPSSSGASSASPSTTASTPSATTPAGTATPSGGDASTTPPTTTPTTTGGGHHGGGGGGNPTTSASTPTEPDSPSTSPSSATPTPSGSATTSPPTTPTGSNVSQTASAPSTPSDTPTSTGSVTSSDTPTSTDAPTSTGSATSSDPATGTDAATSGAPTS</sequence>
<feature type="compositionally biased region" description="Basic and acidic residues" evidence="1">
    <location>
        <begin position="1"/>
        <end position="14"/>
    </location>
</feature>
<gene>
    <name evidence="2" type="ORF">RVR_7201</name>
</gene>
<feature type="compositionally biased region" description="Basic and acidic residues" evidence="1">
    <location>
        <begin position="76"/>
        <end position="87"/>
    </location>
</feature>
<dbReference type="EMBL" id="AP018365">
    <property type="protein sequence ID" value="BBB00229.1"/>
    <property type="molecule type" value="Genomic_DNA"/>
</dbReference>
<dbReference type="Proteomes" id="UP000595703">
    <property type="component" value="Chromosome"/>
</dbReference>